<comment type="caution">
    <text evidence="2">The sequence shown here is derived from an EMBL/GenBank/DDBJ whole genome shotgun (WGS) entry which is preliminary data.</text>
</comment>
<dbReference type="Proteomes" id="UP000723463">
    <property type="component" value="Unassembled WGS sequence"/>
</dbReference>
<evidence type="ECO:0000313" key="3">
    <source>
        <dbReference type="Proteomes" id="UP000723463"/>
    </source>
</evidence>
<feature type="region of interest" description="Disordered" evidence="1">
    <location>
        <begin position="79"/>
        <end position="166"/>
    </location>
</feature>
<evidence type="ECO:0000256" key="1">
    <source>
        <dbReference type="SAM" id="MobiDB-lite"/>
    </source>
</evidence>
<gene>
    <name evidence="2" type="ORF">EC957_010947</name>
</gene>
<name>A0A9P6F996_9FUNG</name>
<keyword evidence="3" id="KW-1185">Reference proteome</keyword>
<sequence>MRSRMTVITPSTNLNLCLMYDRTLDGQTQAMLQSHTESSADSMDLRNFEDVLGTARCGRKLQTNNLLLAVNKQLLRIEGSQASNRSHQRHSGYSLNASTVSSPGSDENSKPSPPSLPLLQKHQEVQVPLAQPTTLMKKLTQGWRSSENTSLQSVNDTTSRQTKDRI</sequence>
<feature type="compositionally biased region" description="Polar residues" evidence="1">
    <location>
        <begin position="80"/>
        <end position="106"/>
    </location>
</feature>
<dbReference type="EMBL" id="JAAAXW010000072">
    <property type="protein sequence ID" value="KAF9545417.1"/>
    <property type="molecule type" value="Genomic_DNA"/>
</dbReference>
<evidence type="ECO:0000313" key="2">
    <source>
        <dbReference type="EMBL" id="KAF9545417.1"/>
    </source>
</evidence>
<protein>
    <submittedName>
        <fullName evidence="2">Uncharacterized protein</fullName>
    </submittedName>
</protein>
<organism evidence="2 3">
    <name type="scientific">Mortierella hygrophila</name>
    <dbReference type="NCBI Taxonomy" id="979708"/>
    <lineage>
        <taxon>Eukaryota</taxon>
        <taxon>Fungi</taxon>
        <taxon>Fungi incertae sedis</taxon>
        <taxon>Mucoromycota</taxon>
        <taxon>Mortierellomycotina</taxon>
        <taxon>Mortierellomycetes</taxon>
        <taxon>Mortierellales</taxon>
        <taxon>Mortierellaceae</taxon>
        <taxon>Mortierella</taxon>
    </lineage>
</organism>
<dbReference type="AlphaFoldDB" id="A0A9P6F996"/>
<proteinExistence type="predicted"/>
<accession>A0A9P6F996</accession>
<feature type="compositionally biased region" description="Polar residues" evidence="1">
    <location>
        <begin position="142"/>
        <end position="160"/>
    </location>
</feature>
<reference evidence="2" key="1">
    <citation type="journal article" date="2020" name="Fungal Divers.">
        <title>Resolving the Mortierellaceae phylogeny through synthesis of multi-gene phylogenetics and phylogenomics.</title>
        <authorList>
            <person name="Vandepol N."/>
            <person name="Liber J."/>
            <person name="Desiro A."/>
            <person name="Na H."/>
            <person name="Kennedy M."/>
            <person name="Barry K."/>
            <person name="Grigoriev I.V."/>
            <person name="Miller A.N."/>
            <person name="O'Donnell K."/>
            <person name="Stajich J.E."/>
            <person name="Bonito G."/>
        </authorList>
    </citation>
    <scope>NUCLEOTIDE SEQUENCE</scope>
    <source>
        <strain evidence="2">NRRL 2591</strain>
    </source>
</reference>